<accession>A0A249DX33</accession>
<dbReference type="PROSITE" id="PS51898">
    <property type="entry name" value="TYR_RECOMBINASE"/>
    <property type="match status" value="1"/>
</dbReference>
<dbReference type="PANTHER" id="PTHR30349:SF64">
    <property type="entry name" value="PROPHAGE INTEGRASE INTD-RELATED"/>
    <property type="match status" value="1"/>
</dbReference>
<evidence type="ECO:0000256" key="4">
    <source>
        <dbReference type="ARBA" id="ARBA00023172"/>
    </source>
</evidence>
<organism evidence="5 6">
    <name type="scientific">Candidatus Hamiltonella defensa</name>
    <name type="common">Bemisia tabaci</name>
    <dbReference type="NCBI Taxonomy" id="672795"/>
    <lineage>
        <taxon>Bacteria</taxon>
        <taxon>Pseudomonadati</taxon>
        <taxon>Pseudomonadota</taxon>
        <taxon>Gammaproteobacteria</taxon>
        <taxon>Enterobacterales</taxon>
        <taxon>Enterobacteriaceae</taxon>
        <taxon>aphid secondary symbionts</taxon>
        <taxon>Candidatus Williamhamiltonella</taxon>
    </lineage>
</organism>
<protein>
    <submittedName>
        <fullName evidence="5">Integrase</fullName>
    </submittedName>
</protein>
<name>A0A249DX33_9ENTR</name>
<sequence length="390" mass="45214">MSIFKRGKIWYGSYTTPCGKRIKESLGTEDKKQAQELHDKRKAELWRIAKLDDFPNVTFDEACLRWIEEKANKKSLDDDKGRLGFWLLYFSGTRLKDITEAKIYSAISKMKNRQEQLRWKSRVNSAKRKGIEIPAYQAKEVSIATKAKHLALLKSMMRSAERDWKWIDKSPVIKVPSAREKRIRWLEPDEAERLINECPEPLRSTVEFALATGLRRSNIINLAWSQIDMQRKVAWIEPENSKSGKAIGVVLNDTACCILTRQLGNHQKWVFVHTMSAKRSDGSQTNPIRKMRVDSNTAWRAALKRAGIENFRFHDLRHTWASWLIQSGVPLSVLQEMGGWESVEMVRRYAHLAPNHLTEHAKQIDGVFDRFNRKISNHVPDLSHLKILKS</sequence>
<dbReference type="InterPro" id="IPR011010">
    <property type="entry name" value="DNA_brk_join_enz"/>
</dbReference>
<gene>
    <name evidence="5" type="ORF">BA171_03050</name>
</gene>
<keyword evidence="2" id="KW-0229">DNA integration</keyword>
<evidence type="ECO:0000256" key="2">
    <source>
        <dbReference type="ARBA" id="ARBA00022908"/>
    </source>
</evidence>
<dbReference type="Gene3D" id="1.10.443.10">
    <property type="entry name" value="Intergrase catalytic core"/>
    <property type="match status" value="1"/>
</dbReference>
<dbReference type="CDD" id="cd00796">
    <property type="entry name" value="INT_Rci_Hp1_C"/>
    <property type="match status" value="1"/>
</dbReference>
<reference evidence="5 6" key="2">
    <citation type="submission" date="2017-09" db="EMBL/GenBank/DDBJ databases">
        <title>The genome of whitefly Bemisia tabaci, a global crop pest, provides novel insights into virus transmission, host adaptation and insecticide resistance.</title>
        <authorList>
            <person name="Kaur N."/>
            <person name="Kliot A."/>
            <person name="Pinheiro P.V."/>
            <person name="Luan J."/>
            <person name="Zheng Y."/>
            <person name="Liu W."/>
            <person name="Sun H."/>
            <person name="Yang X."/>
            <person name="Xu Y."/>
            <person name="Luo Y."/>
            <person name="Kruse A."/>
            <person name="Fisher T.W."/>
            <person name="Nelson D.R."/>
            <person name="Elimelech M."/>
            <person name="MacCoss M."/>
            <person name="Johnson R."/>
            <person name="Cohen E."/>
            <person name="Hunter W.B."/>
            <person name="Brown J.K."/>
            <person name="Jander G."/>
            <person name="Cilia M."/>
            <person name="Douglas A.E."/>
            <person name="Ghanim M."/>
            <person name="Simmons A.M."/>
            <person name="Wintermantel W.M."/>
            <person name="Ling K.-S."/>
            <person name="Fei Z."/>
        </authorList>
    </citation>
    <scope>NUCLEOTIDE SEQUENCE [LARGE SCALE GENOMIC DNA]</scope>
    <source>
        <strain evidence="5 6">MEAM1</strain>
    </source>
</reference>
<evidence type="ECO:0000256" key="3">
    <source>
        <dbReference type="ARBA" id="ARBA00023125"/>
    </source>
</evidence>
<reference evidence="6" key="1">
    <citation type="submission" date="2016-06" db="EMBL/GenBank/DDBJ databases">
        <authorList>
            <person name="Chen W."/>
            <person name="Hasegawa D.K."/>
        </authorList>
    </citation>
    <scope>NUCLEOTIDE SEQUENCE [LARGE SCALE GENOMIC DNA]</scope>
    <source>
        <strain evidence="6">MEAM1</strain>
    </source>
</reference>
<dbReference type="GO" id="GO:0003677">
    <property type="term" value="F:DNA binding"/>
    <property type="evidence" value="ECO:0007669"/>
    <property type="project" value="UniProtKB-UniRule"/>
</dbReference>
<dbReference type="InterPro" id="IPR044068">
    <property type="entry name" value="CB"/>
</dbReference>
<dbReference type="PANTHER" id="PTHR30349">
    <property type="entry name" value="PHAGE INTEGRASE-RELATED"/>
    <property type="match status" value="1"/>
</dbReference>
<dbReference type="EMBL" id="CP016303">
    <property type="protein sequence ID" value="ASX26103.1"/>
    <property type="molecule type" value="Genomic_DNA"/>
</dbReference>
<dbReference type="InterPro" id="IPR050090">
    <property type="entry name" value="Tyrosine_recombinase_XerCD"/>
</dbReference>
<dbReference type="InterPro" id="IPR010998">
    <property type="entry name" value="Integrase_recombinase_N"/>
</dbReference>
<dbReference type="SUPFAM" id="SSF56349">
    <property type="entry name" value="DNA breaking-rejoining enzymes"/>
    <property type="match status" value="1"/>
</dbReference>
<evidence type="ECO:0000313" key="5">
    <source>
        <dbReference type="EMBL" id="ASX26103.1"/>
    </source>
</evidence>
<dbReference type="AlphaFoldDB" id="A0A249DX33"/>
<dbReference type="Gene3D" id="1.10.150.130">
    <property type="match status" value="1"/>
</dbReference>
<dbReference type="InterPro" id="IPR002104">
    <property type="entry name" value="Integrase_catalytic"/>
</dbReference>
<keyword evidence="4" id="KW-0233">DNA recombination</keyword>
<dbReference type="GO" id="GO:0006310">
    <property type="term" value="P:DNA recombination"/>
    <property type="evidence" value="ECO:0007669"/>
    <property type="project" value="UniProtKB-KW"/>
</dbReference>
<keyword evidence="3" id="KW-0238">DNA-binding</keyword>
<dbReference type="Proteomes" id="UP000216438">
    <property type="component" value="Chromosome"/>
</dbReference>
<comment type="similarity">
    <text evidence="1">Belongs to the 'phage' integrase family.</text>
</comment>
<dbReference type="RefSeq" id="WP_016857137.1">
    <property type="nucleotide sequence ID" value="NZ_CP016303.1"/>
</dbReference>
<evidence type="ECO:0000256" key="1">
    <source>
        <dbReference type="ARBA" id="ARBA00008857"/>
    </source>
</evidence>
<dbReference type="PROSITE" id="PS51900">
    <property type="entry name" value="CB"/>
    <property type="match status" value="1"/>
</dbReference>
<dbReference type="Pfam" id="PF00589">
    <property type="entry name" value="Phage_integrase"/>
    <property type="match status" value="1"/>
</dbReference>
<proteinExistence type="inferred from homology"/>
<evidence type="ECO:0000313" key="6">
    <source>
        <dbReference type="Proteomes" id="UP000216438"/>
    </source>
</evidence>
<dbReference type="GO" id="GO:0015074">
    <property type="term" value="P:DNA integration"/>
    <property type="evidence" value="ECO:0007669"/>
    <property type="project" value="UniProtKB-KW"/>
</dbReference>
<dbReference type="OrthoDB" id="5589990at2"/>
<dbReference type="InterPro" id="IPR013762">
    <property type="entry name" value="Integrase-like_cat_sf"/>
</dbReference>